<feature type="region of interest" description="Disordered" evidence="7">
    <location>
        <begin position="1"/>
        <end position="23"/>
    </location>
</feature>
<keyword evidence="11" id="KW-1185">Reference proteome</keyword>
<feature type="transmembrane region" description="Helical" evidence="8">
    <location>
        <begin position="239"/>
        <end position="260"/>
    </location>
</feature>
<proteinExistence type="inferred from homology"/>
<feature type="compositionally biased region" description="Polar residues" evidence="7">
    <location>
        <begin position="1"/>
        <end position="13"/>
    </location>
</feature>
<protein>
    <recommendedName>
        <fullName evidence="9">Mechanosensitive ion channel MscS domain-containing protein</fullName>
    </recommendedName>
</protein>
<keyword evidence="6 8" id="KW-0472">Membrane</keyword>
<dbReference type="InterPro" id="IPR011066">
    <property type="entry name" value="MscS_channel_C_sf"/>
</dbReference>
<evidence type="ECO:0000256" key="6">
    <source>
        <dbReference type="ARBA" id="ARBA00023136"/>
    </source>
</evidence>
<feature type="transmembrane region" description="Helical" evidence="8">
    <location>
        <begin position="283"/>
        <end position="303"/>
    </location>
</feature>
<dbReference type="Gene3D" id="2.30.30.60">
    <property type="match status" value="1"/>
</dbReference>
<feature type="compositionally biased region" description="Basic and acidic residues" evidence="7">
    <location>
        <begin position="14"/>
        <end position="23"/>
    </location>
</feature>
<evidence type="ECO:0000256" key="3">
    <source>
        <dbReference type="ARBA" id="ARBA00022475"/>
    </source>
</evidence>
<dbReference type="SUPFAM" id="SSF82861">
    <property type="entry name" value="Mechanosensitive channel protein MscS (YggB), transmembrane region"/>
    <property type="match status" value="1"/>
</dbReference>
<feature type="transmembrane region" description="Helical" evidence="8">
    <location>
        <begin position="339"/>
        <end position="359"/>
    </location>
</feature>
<feature type="transmembrane region" description="Helical" evidence="8">
    <location>
        <begin position="434"/>
        <end position="453"/>
    </location>
</feature>
<organism evidence="10 11">
    <name type="scientific">Flavobacterium limi</name>
    <dbReference type="NCBI Taxonomy" id="2045105"/>
    <lineage>
        <taxon>Bacteria</taxon>
        <taxon>Pseudomonadati</taxon>
        <taxon>Bacteroidota</taxon>
        <taxon>Flavobacteriia</taxon>
        <taxon>Flavobacteriales</taxon>
        <taxon>Flavobacteriaceae</taxon>
        <taxon>Flavobacterium</taxon>
    </lineage>
</organism>
<comment type="similarity">
    <text evidence="2">Belongs to the MscS (TC 1.A.23) family.</text>
</comment>
<evidence type="ECO:0000256" key="7">
    <source>
        <dbReference type="SAM" id="MobiDB-lite"/>
    </source>
</evidence>
<dbReference type="EMBL" id="BMKP01000002">
    <property type="protein sequence ID" value="GGF05198.1"/>
    <property type="molecule type" value="Genomic_DNA"/>
</dbReference>
<feature type="transmembrane region" description="Helical" evidence="8">
    <location>
        <begin position="517"/>
        <end position="537"/>
    </location>
</feature>
<dbReference type="Gene3D" id="3.30.70.100">
    <property type="match status" value="1"/>
</dbReference>
<keyword evidence="5 8" id="KW-1133">Transmembrane helix</keyword>
<feature type="transmembrane region" description="Helical" evidence="8">
    <location>
        <begin position="309"/>
        <end position="327"/>
    </location>
</feature>
<dbReference type="Pfam" id="PF00924">
    <property type="entry name" value="MS_channel_2nd"/>
    <property type="match status" value="1"/>
</dbReference>
<feature type="transmembrane region" description="Helical" evidence="8">
    <location>
        <begin position="590"/>
        <end position="609"/>
    </location>
</feature>
<feature type="transmembrane region" description="Helical" evidence="8">
    <location>
        <begin position="393"/>
        <end position="414"/>
    </location>
</feature>
<feature type="transmembrane region" description="Helical" evidence="8">
    <location>
        <begin position="478"/>
        <end position="497"/>
    </location>
</feature>
<accession>A0ABQ1TX45</accession>
<feature type="transmembrane region" description="Helical" evidence="8">
    <location>
        <begin position="365"/>
        <end position="381"/>
    </location>
</feature>
<evidence type="ECO:0000256" key="4">
    <source>
        <dbReference type="ARBA" id="ARBA00022692"/>
    </source>
</evidence>
<dbReference type="Gene3D" id="1.10.287.1260">
    <property type="match status" value="1"/>
</dbReference>
<name>A0ABQ1TX45_9FLAO</name>
<dbReference type="Proteomes" id="UP000655016">
    <property type="component" value="Unassembled WGS sequence"/>
</dbReference>
<reference evidence="11" key="1">
    <citation type="journal article" date="2019" name="Int. J. Syst. Evol. Microbiol.">
        <title>The Global Catalogue of Microorganisms (GCM) 10K type strain sequencing project: providing services to taxonomists for standard genome sequencing and annotation.</title>
        <authorList>
            <consortium name="The Broad Institute Genomics Platform"/>
            <consortium name="The Broad Institute Genome Sequencing Center for Infectious Disease"/>
            <person name="Wu L."/>
            <person name="Ma J."/>
        </authorList>
    </citation>
    <scope>NUCLEOTIDE SEQUENCE [LARGE SCALE GENOMIC DNA]</scope>
    <source>
        <strain evidence="11">CGMCC 1.16060</strain>
    </source>
</reference>
<dbReference type="InterPro" id="IPR011014">
    <property type="entry name" value="MscS_channel_TM-2"/>
</dbReference>
<comment type="subcellular location">
    <subcellularLocation>
        <location evidence="1">Cell membrane</location>
        <topology evidence="1">Multi-pass membrane protein</topology>
    </subcellularLocation>
</comment>
<evidence type="ECO:0000259" key="9">
    <source>
        <dbReference type="Pfam" id="PF00924"/>
    </source>
</evidence>
<keyword evidence="4 8" id="KW-0812">Transmembrane</keyword>
<evidence type="ECO:0000313" key="11">
    <source>
        <dbReference type="Proteomes" id="UP000655016"/>
    </source>
</evidence>
<evidence type="ECO:0000313" key="10">
    <source>
        <dbReference type="EMBL" id="GGF05198.1"/>
    </source>
</evidence>
<comment type="caution">
    <text evidence="10">The sequence shown here is derived from an EMBL/GenBank/DDBJ whole genome shotgun (WGS) entry which is preliminary data.</text>
</comment>
<feature type="transmembrane region" description="Helical" evidence="8">
    <location>
        <begin position="565"/>
        <end position="584"/>
    </location>
</feature>
<dbReference type="PANTHER" id="PTHR30347:SF1">
    <property type="entry name" value="MECHANOSENSITIVE CHANNEL MSCK"/>
    <property type="match status" value="1"/>
</dbReference>
<dbReference type="SUPFAM" id="SSF82689">
    <property type="entry name" value="Mechanosensitive channel protein MscS (YggB), C-terminal domain"/>
    <property type="match status" value="1"/>
</dbReference>
<dbReference type="InterPro" id="IPR023408">
    <property type="entry name" value="MscS_beta-dom_sf"/>
</dbReference>
<dbReference type="InterPro" id="IPR010920">
    <property type="entry name" value="LSM_dom_sf"/>
</dbReference>
<keyword evidence="3" id="KW-1003">Cell membrane</keyword>
<evidence type="ECO:0000256" key="8">
    <source>
        <dbReference type="SAM" id="Phobius"/>
    </source>
</evidence>
<gene>
    <name evidence="10" type="ORF">GCM10011518_13020</name>
</gene>
<evidence type="ECO:0000256" key="1">
    <source>
        <dbReference type="ARBA" id="ARBA00004651"/>
    </source>
</evidence>
<evidence type="ECO:0000256" key="5">
    <source>
        <dbReference type="ARBA" id="ARBA00022989"/>
    </source>
</evidence>
<dbReference type="PANTHER" id="PTHR30347">
    <property type="entry name" value="POTASSIUM CHANNEL RELATED"/>
    <property type="match status" value="1"/>
</dbReference>
<dbReference type="InterPro" id="IPR006685">
    <property type="entry name" value="MscS_channel_2nd"/>
</dbReference>
<sequence length="765" mass="86446">MIYAPNISSQTTTPKKESRSKLFEETTTDSDYLIAIEKAGEVMESAYNDADFDSASHHLFGEIKRTQSKLDLILTSLKGANPNVRNQQMYHTVLKEIELDLEEQNTAINLRNENLEKIKSRFIELRKDKTLMALIKDTIRRKQFKREFANLRKKYLSTDSLMTKNQGILNNKKRITVQRKIAVSNALIAVENNLEKSGISMFHKEQPFLWNITETVPRKAVQNIGSKIVIEESVAEYYLSYRIGGLITLVFFMGLLGWYISRNLKYLKTNGYKDNLSLFNFKYLNRGILVPVAVVGLSIAVVSNLYAPALFIELLQLLLLGILTLLFKNQWSGTSMRNWLLLLGLFITLCFLDLFIEVGLLQRCAFIIINVLGIRYGLVQIKSLKDQLYIKAFFKWASILFIGLNGLSILYNLFGRVSLSNMLSLTAFISLTQIVALSVLLKIILEIILLQIYTTRVKRGIEKIFDHESLSDTLKKPFIILMSYMWIIVIASNLNIWESLRSSLASLLTHPNTIGSITFTLGNIVLFFIIIWVAHLLQKYVAYFFGEIEDENEENINKRQHSKLLITRLLVLIGGYLLAVAASGMPLDKLSILLGALGVGVGLGLQNVVNNFVSGIILIFDKPIQVGDVIEISSESGRVKAMGLRTTKINAPNGAEIIIPNGNLLSQNITNWTYTDNFKLVEISIEVSGDTTPDDINAIIIQALQDVTLINMEKAPQIFYSAISEGKYKILIKFWCSIYRTEESVSNVRQVLFSTFKAKGLTFST</sequence>
<feature type="domain" description="Mechanosensitive ion channel MscS" evidence="9">
    <location>
        <begin position="607"/>
        <end position="673"/>
    </location>
</feature>
<dbReference type="SUPFAM" id="SSF50182">
    <property type="entry name" value="Sm-like ribonucleoproteins"/>
    <property type="match status" value="1"/>
</dbReference>
<dbReference type="InterPro" id="IPR052702">
    <property type="entry name" value="MscS-like_channel"/>
</dbReference>
<evidence type="ECO:0000256" key="2">
    <source>
        <dbReference type="ARBA" id="ARBA00008017"/>
    </source>
</evidence>